<dbReference type="EMBL" id="KB908592">
    <property type="protein sequence ID" value="EOA86620.1"/>
    <property type="molecule type" value="Genomic_DNA"/>
</dbReference>
<dbReference type="HOGENOM" id="CLU_009601_2_2_1"/>
<dbReference type="InterPro" id="IPR021917">
    <property type="entry name" value="Unchr_Zn-peptidase-like"/>
</dbReference>
<evidence type="ECO:0000313" key="2">
    <source>
        <dbReference type="EMBL" id="EOA86620.1"/>
    </source>
</evidence>
<organism evidence="2 3">
    <name type="scientific">Exserohilum turcicum (strain 28A)</name>
    <name type="common">Northern leaf blight fungus</name>
    <name type="synonym">Setosphaeria turcica</name>
    <dbReference type="NCBI Taxonomy" id="671987"/>
    <lineage>
        <taxon>Eukaryota</taxon>
        <taxon>Fungi</taxon>
        <taxon>Dikarya</taxon>
        <taxon>Ascomycota</taxon>
        <taxon>Pezizomycotina</taxon>
        <taxon>Dothideomycetes</taxon>
        <taxon>Pleosporomycetidae</taxon>
        <taxon>Pleosporales</taxon>
        <taxon>Pleosporineae</taxon>
        <taxon>Pleosporaceae</taxon>
        <taxon>Exserohilum</taxon>
    </lineage>
</organism>
<dbReference type="RefSeq" id="XP_008025267.1">
    <property type="nucleotide sequence ID" value="XM_008027076.1"/>
</dbReference>
<dbReference type="InterPro" id="IPR053002">
    <property type="entry name" value="Metalloproteinase_M10B"/>
</dbReference>
<keyword evidence="1" id="KW-0472">Membrane</keyword>
<evidence type="ECO:0000313" key="3">
    <source>
        <dbReference type="Proteomes" id="UP000016935"/>
    </source>
</evidence>
<evidence type="ECO:0008006" key="4">
    <source>
        <dbReference type="Google" id="ProtNLM"/>
    </source>
</evidence>
<dbReference type="PANTHER" id="PTHR21054">
    <property type="entry name" value="ZINC METALLOPROTEINASE-RELATED"/>
    <property type="match status" value="1"/>
</dbReference>
<keyword evidence="1" id="KW-0812">Transmembrane</keyword>
<gene>
    <name evidence="2" type="ORF">SETTUDRAFT_162850</name>
</gene>
<name>R0INU6_EXST2</name>
<reference evidence="2 3" key="2">
    <citation type="journal article" date="2013" name="PLoS Genet.">
        <title>Comparative genome structure, secondary metabolite, and effector coding capacity across Cochliobolus pathogens.</title>
        <authorList>
            <person name="Condon B.J."/>
            <person name="Leng Y."/>
            <person name="Wu D."/>
            <person name="Bushley K.E."/>
            <person name="Ohm R.A."/>
            <person name="Otillar R."/>
            <person name="Martin J."/>
            <person name="Schackwitz W."/>
            <person name="Grimwood J."/>
            <person name="MohdZainudin N."/>
            <person name="Xue C."/>
            <person name="Wang R."/>
            <person name="Manning V.A."/>
            <person name="Dhillon B."/>
            <person name="Tu Z.J."/>
            <person name="Steffenson B.J."/>
            <person name="Salamov A."/>
            <person name="Sun H."/>
            <person name="Lowry S."/>
            <person name="LaButti K."/>
            <person name="Han J."/>
            <person name="Copeland A."/>
            <person name="Lindquist E."/>
            <person name="Barry K."/>
            <person name="Schmutz J."/>
            <person name="Baker S.E."/>
            <person name="Ciuffetti L.M."/>
            <person name="Grigoriev I.V."/>
            <person name="Zhong S."/>
            <person name="Turgeon B.G."/>
        </authorList>
    </citation>
    <scope>NUCLEOTIDE SEQUENCE [LARGE SCALE GENOMIC DNA]</scope>
    <source>
        <strain evidence="3">28A</strain>
    </source>
</reference>
<reference evidence="2 3" key="1">
    <citation type="journal article" date="2012" name="PLoS Pathog.">
        <title>Diverse lifestyles and strategies of plant pathogenesis encoded in the genomes of eighteen Dothideomycetes fungi.</title>
        <authorList>
            <person name="Ohm R.A."/>
            <person name="Feau N."/>
            <person name="Henrissat B."/>
            <person name="Schoch C.L."/>
            <person name="Horwitz B.A."/>
            <person name="Barry K.W."/>
            <person name="Condon B.J."/>
            <person name="Copeland A.C."/>
            <person name="Dhillon B."/>
            <person name="Glaser F."/>
            <person name="Hesse C.N."/>
            <person name="Kosti I."/>
            <person name="LaButti K."/>
            <person name="Lindquist E.A."/>
            <person name="Lucas S."/>
            <person name="Salamov A.A."/>
            <person name="Bradshaw R.E."/>
            <person name="Ciuffetti L."/>
            <person name="Hamelin R.C."/>
            <person name="Kema G.H.J."/>
            <person name="Lawrence C."/>
            <person name="Scott J.A."/>
            <person name="Spatafora J.W."/>
            <person name="Turgeon B.G."/>
            <person name="de Wit P.J.G.M."/>
            <person name="Zhong S."/>
            <person name="Goodwin S.B."/>
            <person name="Grigoriev I.V."/>
        </authorList>
    </citation>
    <scope>NUCLEOTIDE SEQUENCE [LARGE SCALE GENOMIC DNA]</scope>
    <source>
        <strain evidence="3">28A</strain>
    </source>
</reference>
<protein>
    <recommendedName>
        <fullName evidence="4">Zinc metalloproteinase</fullName>
    </recommendedName>
</protein>
<sequence length="603" mass="66714">MVASDSPCLIDCPPSKAAGVSCAHADLDAAIAKLRMTAYMWQAMTAEDLRLHGLGRRSFRFDEEWTADTVSREFTNARIEQTVAQDGAMRSTAKVHVIRSSKTVREIRDEKIAQQNPRAYGTDSLFDYFKDALKEAGGPFSSDAQPIVAGLILDSHYNASKDLIVGHAALGAHDPHGLSLGMFGSHLTYSWPRFLEEVTSCLTDTRKPGDKVGNDNGECTTMWEACAIGQGAHIHEVGHAFGSPHRPGIMERGYAQDWSKNFLSKTAFSGHLRREGVLVDPATTSNKARWNLADALSFRMLPHFRLPTDAVPSDSEKKARPDVQAVQENEESPMTLQITSPSGIARVTFNLTEHTQPPNWLDAAPRTMDFSETELEQRFDRTQPLSLSILGLNGRERHIQDAWKLVRSRSLIRIPGSDMRLRKQLVFSSDDDAEHAGQNAAYTWAQLLVERGADGRLHRAVSIELRVGCLWDGGVVRYGDGHVSHWGPMRRHGRKHRFGGHASQTLRLPRGERIAAVEVKPCDGVRVYLANGAAAGELNAYAPEDDGEIVRVEPRPNEQIVGFFLVGIGATMGSAVCVSLASFVCLLRSTWRRCRMRCGIWRS</sequence>
<dbReference type="GeneID" id="19398557"/>
<keyword evidence="1" id="KW-1133">Transmembrane helix</keyword>
<dbReference type="PANTHER" id="PTHR21054:SF2">
    <property type="entry name" value="MIP04191P"/>
    <property type="match status" value="1"/>
</dbReference>
<evidence type="ECO:0000256" key="1">
    <source>
        <dbReference type="SAM" id="Phobius"/>
    </source>
</evidence>
<feature type="transmembrane region" description="Helical" evidence="1">
    <location>
        <begin position="560"/>
        <end position="587"/>
    </location>
</feature>
<dbReference type="Pfam" id="PF12044">
    <property type="entry name" value="Metallopep"/>
    <property type="match status" value="1"/>
</dbReference>
<accession>R0INU6</accession>
<dbReference type="OrthoDB" id="74460at2759"/>
<keyword evidence="3" id="KW-1185">Reference proteome</keyword>
<dbReference type="GO" id="GO:0005737">
    <property type="term" value="C:cytoplasm"/>
    <property type="evidence" value="ECO:0007669"/>
    <property type="project" value="TreeGrafter"/>
</dbReference>
<proteinExistence type="predicted"/>
<dbReference type="eggNOG" id="KOG4525">
    <property type="taxonomic scope" value="Eukaryota"/>
</dbReference>
<dbReference type="Proteomes" id="UP000016935">
    <property type="component" value="Unassembled WGS sequence"/>
</dbReference>
<dbReference type="AlphaFoldDB" id="R0INU6"/>